<proteinExistence type="predicted"/>
<dbReference type="VEuPathDB" id="FungiDB:QG37_04093"/>
<comment type="caution">
    <text evidence="1">The sequence shown here is derived from an EMBL/GenBank/DDBJ whole genome shotgun (WGS) entry which is preliminary data.</text>
</comment>
<evidence type="ECO:0000313" key="2">
    <source>
        <dbReference type="Proteomes" id="UP000037122"/>
    </source>
</evidence>
<sequence>MESSLDMTILEGLKNSTNCKRIKWSRRDYFVESRYQVKLAPLRDLQPFLIEVMTVKV</sequence>
<protein>
    <submittedName>
        <fullName evidence="1">Uncharacterized protein</fullName>
    </submittedName>
</protein>
<dbReference type="Proteomes" id="UP000037122">
    <property type="component" value="Unassembled WGS sequence"/>
</dbReference>
<reference evidence="2" key="1">
    <citation type="journal article" date="2015" name="BMC Genomics">
        <title>Draft genome of a commonly misdiagnosed multidrug resistant pathogen Candida auris.</title>
        <authorList>
            <person name="Chatterjee S."/>
            <person name="Alampalli S.V."/>
            <person name="Nageshan R.K."/>
            <person name="Chettiar S.T."/>
            <person name="Joshi S."/>
            <person name="Tatu U.S."/>
        </authorList>
    </citation>
    <scope>NUCLEOTIDE SEQUENCE [LARGE SCALE GENOMIC DNA]</scope>
    <source>
        <strain evidence="2">6684</strain>
    </source>
</reference>
<evidence type="ECO:0000313" key="1">
    <source>
        <dbReference type="EMBL" id="KND99031.1"/>
    </source>
</evidence>
<dbReference type="EMBL" id="LGST01000027">
    <property type="protein sequence ID" value="KND99031.1"/>
    <property type="molecule type" value="Genomic_DNA"/>
</dbReference>
<accession>A0A0L0NXX5</accession>
<name>A0A0L0NXX5_CANAR</name>
<gene>
    <name evidence="1" type="ORF">QG37_04093</name>
</gene>
<organism evidence="1 2">
    <name type="scientific">Candidozyma auris</name>
    <name type="common">Yeast</name>
    <name type="synonym">Candida auris</name>
    <dbReference type="NCBI Taxonomy" id="498019"/>
    <lineage>
        <taxon>Eukaryota</taxon>
        <taxon>Fungi</taxon>
        <taxon>Dikarya</taxon>
        <taxon>Ascomycota</taxon>
        <taxon>Saccharomycotina</taxon>
        <taxon>Pichiomycetes</taxon>
        <taxon>Metschnikowiaceae</taxon>
        <taxon>Candidozyma</taxon>
    </lineage>
</organism>
<dbReference type="AlphaFoldDB" id="A0A0L0NXX5"/>